<dbReference type="GO" id="GO:0046872">
    <property type="term" value="F:metal ion binding"/>
    <property type="evidence" value="ECO:0007669"/>
    <property type="project" value="UniProtKB-KW"/>
</dbReference>
<dbReference type="GO" id="GO:0016829">
    <property type="term" value="F:lyase activity"/>
    <property type="evidence" value="ECO:0007669"/>
    <property type="project" value="UniProtKB-KW"/>
</dbReference>
<dbReference type="SUPFAM" id="SSF53800">
    <property type="entry name" value="Chelatase"/>
    <property type="match status" value="2"/>
</dbReference>
<accession>A0A951QSA2</accession>
<evidence type="ECO:0000256" key="1">
    <source>
        <dbReference type="ARBA" id="ARBA00022723"/>
    </source>
</evidence>
<organism evidence="3 4">
    <name type="scientific">Cyanomargarita calcarea GSE-NOS-MK-12-04C</name>
    <dbReference type="NCBI Taxonomy" id="2839659"/>
    <lineage>
        <taxon>Bacteria</taxon>
        <taxon>Bacillati</taxon>
        <taxon>Cyanobacteriota</taxon>
        <taxon>Cyanophyceae</taxon>
        <taxon>Nostocales</taxon>
        <taxon>Cyanomargaritaceae</taxon>
        <taxon>Cyanomargarita</taxon>
    </lineage>
</organism>
<evidence type="ECO:0000256" key="2">
    <source>
        <dbReference type="ARBA" id="ARBA00023239"/>
    </source>
</evidence>
<dbReference type="AlphaFoldDB" id="A0A951QSA2"/>
<sequence length="240" mass="26644">MPSSGYLLVSHGSRDPRPSIAMQQLAGLVQKKFQDKGMASPVGTAYLELSSEPLHEQIKQFALHAKASNCTDIRILPIFLLSGVHVMEDIPAEVALSQQTVGQDMMISLQPYLGRHTGLWRLLVEQMVFRDVEAWIILSHGSRRLGALEPVEVLAKRLEAVTAYWSVPPSLEWRVEELVTAGYKKIGILTYFLFAGGITDAIARKQEELKLQFPGVSFHLAEPLGATPELAEVIWDLMQA</sequence>
<comment type="caution">
    <text evidence="3">The sequence shown here is derived from an EMBL/GenBank/DDBJ whole genome shotgun (WGS) entry which is preliminary data.</text>
</comment>
<evidence type="ECO:0000313" key="4">
    <source>
        <dbReference type="Proteomes" id="UP000729701"/>
    </source>
</evidence>
<dbReference type="Gene3D" id="3.40.50.1400">
    <property type="match status" value="2"/>
</dbReference>
<keyword evidence="1" id="KW-0479">Metal-binding</keyword>
<dbReference type="PANTHER" id="PTHR33542:SF3">
    <property type="entry name" value="SIROHYDROCHLORIN FERROCHELATASE, CHLOROPLASTIC"/>
    <property type="match status" value="1"/>
</dbReference>
<keyword evidence="2" id="KW-0456">Lyase</keyword>
<dbReference type="PANTHER" id="PTHR33542">
    <property type="entry name" value="SIROHYDROCHLORIN FERROCHELATASE, CHLOROPLASTIC"/>
    <property type="match status" value="1"/>
</dbReference>
<dbReference type="Pfam" id="PF01903">
    <property type="entry name" value="CbiX"/>
    <property type="match status" value="2"/>
</dbReference>
<dbReference type="Proteomes" id="UP000729701">
    <property type="component" value="Unassembled WGS sequence"/>
</dbReference>
<dbReference type="InterPro" id="IPR002762">
    <property type="entry name" value="CbiX-like"/>
</dbReference>
<dbReference type="EMBL" id="JAHHGZ010000040">
    <property type="protein sequence ID" value="MBW4671180.1"/>
    <property type="molecule type" value="Genomic_DNA"/>
</dbReference>
<name>A0A951QSA2_9CYAN</name>
<dbReference type="InterPro" id="IPR050963">
    <property type="entry name" value="Sirohydro_Cobaltochel/CbiX"/>
</dbReference>
<proteinExistence type="predicted"/>
<gene>
    <name evidence="3" type="ORF">KME60_28095</name>
</gene>
<evidence type="ECO:0000313" key="3">
    <source>
        <dbReference type="EMBL" id="MBW4671180.1"/>
    </source>
</evidence>
<reference evidence="3" key="1">
    <citation type="submission" date="2021-05" db="EMBL/GenBank/DDBJ databases">
        <authorList>
            <person name="Pietrasiak N."/>
            <person name="Ward R."/>
            <person name="Stajich J.E."/>
            <person name="Kurbessoian T."/>
        </authorList>
    </citation>
    <scope>NUCLEOTIDE SEQUENCE</scope>
    <source>
        <strain evidence="3">GSE-NOS-MK-12-04C</strain>
    </source>
</reference>
<protein>
    <submittedName>
        <fullName evidence="3">Sirohydrochlorin chelatase</fullName>
    </submittedName>
</protein>
<dbReference type="CDD" id="cd03416">
    <property type="entry name" value="CbiX_SirB_N"/>
    <property type="match status" value="1"/>
</dbReference>
<reference evidence="3" key="2">
    <citation type="journal article" date="2022" name="Microbiol. Resour. Announc.">
        <title>Metagenome Sequencing to Explore Phylogenomics of Terrestrial Cyanobacteria.</title>
        <authorList>
            <person name="Ward R.D."/>
            <person name="Stajich J.E."/>
            <person name="Johansen J.R."/>
            <person name="Huntemann M."/>
            <person name="Clum A."/>
            <person name="Foster B."/>
            <person name="Foster B."/>
            <person name="Roux S."/>
            <person name="Palaniappan K."/>
            <person name="Varghese N."/>
            <person name="Mukherjee S."/>
            <person name="Reddy T.B.K."/>
            <person name="Daum C."/>
            <person name="Copeland A."/>
            <person name="Chen I.A."/>
            <person name="Ivanova N.N."/>
            <person name="Kyrpides N.C."/>
            <person name="Shapiro N."/>
            <person name="Eloe-Fadrosh E.A."/>
            <person name="Pietrasiak N."/>
        </authorList>
    </citation>
    <scope>NUCLEOTIDE SEQUENCE</scope>
    <source>
        <strain evidence="3">GSE-NOS-MK-12-04C</strain>
    </source>
</reference>